<feature type="region of interest" description="Disordered" evidence="1">
    <location>
        <begin position="171"/>
        <end position="223"/>
    </location>
</feature>
<dbReference type="EMBL" id="BAABFR010000008">
    <property type="protein sequence ID" value="GAA4385932.1"/>
    <property type="molecule type" value="Genomic_DNA"/>
</dbReference>
<dbReference type="Proteomes" id="UP001500635">
    <property type="component" value="Unassembled WGS sequence"/>
</dbReference>
<gene>
    <name evidence="2" type="ORF">GCM10023147_08380</name>
</gene>
<evidence type="ECO:0000313" key="3">
    <source>
        <dbReference type="Proteomes" id="UP001500635"/>
    </source>
</evidence>
<evidence type="ECO:0000256" key="1">
    <source>
        <dbReference type="SAM" id="MobiDB-lite"/>
    </source>
</evidence>
<keyword evidence="3" id="KW-1185">Reference proteome</keyword>
<evidence type="ECO:0008006" key="4">
    <source>
        <dbReference type="Google" id="ProtNLM"/>
    </source>
</evidence>
<proteinExistence type="predicted"/>
<reference evidence="3" key="1">
    <citation type="journal article" date="2019" name="Int. J. Syst. Evol. Microbiol.">
        <title>The Global Catalogue of Microorganisms (GCM) 10K type strain sequencing project: providing services to taxonomists for standard genome sequencing and annotation.</title>
        <authorList>
            <consortium name="The Broad Institute Genomics Platform"/>
            <consortium name="The Broad Institute Genome Sequencing Center for Infectious Disease"/>
            <person name="Wu L."/>
            <person name="Ma J."/>
        </authorList>
    </citation>
    <scope>NUCLEOTIDE SEQUENCE [LARGE SCALE GENOMIC DNA]</scope>
    <source>
        <strain evidence="3">JCM 17688</strain>
    </source>
</reference>
<organism evidence="2 3">
    <name type="scientific">Tsukamurella soli</name>
    <dbReference type="NCBI Taxonomy" id="644556"/>
    <lineage>
        <taxon>Bacteria</taxon>
        <taxon>Bacillati</taxon>
        <taxon>Actinomycetota</taxon>
        <taxon>Actinomycetes</taxon>
        <taxon>Mycobacteriales</taxon>
        <taxon>Tsukamurellaceae</taxon>
        <taxon>Tsukamurella</taxon>
    </lineage>
</organism>
<protein>
    <recommendedName>
        <fullName evidence="4">Helix-turn-helix domain-containing protein</fullName>
    </recommendedName>
</protein>
<evidence type="ECO:0000313" key="2">
    <source>
        <dbReference type="EMBL" id="GAA4385932.1"/>
    </source>
</evidence>
<comment type="caution">
    <text evidence="2">The sequence shown here is derived from an EMBL/GenBank/DDBJ whole genome shotgun (WGS) entry which is preliminary data.</text>
</comment>
<name>A0ABP8J6J2_9ACTN</name>
<sequence>MTSTWAVTTTYDVDPDMETMDRWETALAGADGSVGRRPRVLYADDRIVTDVTVYVDAPDDVAALQSARDLVGPVIGEHPVIASEVEDEQVHYDRADAPTLPHLVSAPEVGEILEVSRQRVHQLRSTSTFPQPLFELRSGAIWDRAAIEAFAQRWDRRPGPRRSAAAVVMEVRPPPGARPRGVVASKRVSAMKTVPSKKSPTAPSKRDGSHGSVPAAARRRARG</sequence>
<dbReference type="RefSeq" id="WP_344991291.1">
    <property type="nucleotide sequence ID" value="NZ_BAABFR010000008.1"/>
</dbReference>
<accession>A0ABP8J6J2</accession>